<evidence type="ECO:0000313" key="2">
    <source>
        <dbReference type="EMBL" id="EJU04079.1"/>
    </source>
</evidence>
<accession>M5G5T5</accession>
<reference evidence="2 3" key="1">
    <citation type="journal article" date="2012" name="Science">
        <title>The Paleozoic origin of enzymatic lignin decomposition reconstructed from 31 fungal genomes.</title>
        <authorList>
            <person name="Floudas D."/>
            <person name="Binder M."/>
            <person name="Riley R."/>
            <person name="Barry K."/>
            <person name="Blanchette R.A."/>
            <person name="Henrissat B."/>
            <person name="Martinez A.T."/>
            <person name="Otillar R."/>
            <person name="Spatafora J.W."/>
            <person name="Yadav J.S."/>
            <person name="Aerts A."/>
            <person name="Benoit I."/>
            <person name="Boyd A."/>
            <person name="Carlson A."/>
            <person name="Copeland A."/>
            <person name="Coutinho P.M."/>
            <person name="de Vries R.P."/>
            <person name="Ferreira P."/>
            <person name="Findley K."/>
            <person name="Foster B."/>
            <person name="Gaskell J."/>
            <person name="Glotzer D."/>
            <person name="Gorecki P."/>
            <person name="Heitman J."/>
            <person name="Hesse C."/>
            <person name="Hori C."/>
            <person name="Igarashi K."/>
            <person name="Jurgens J.A."/>
            <person name="Kallen N."/>
            <person name="Kersten P."/>
            <person name="Kohler A."/>
            <person name="Kuees U."/>
            <person name="Kumar T.K.A."/>
            <person name="Kuo A."/>
            <person name="LaButti K."/>
            <person name="Larrondo L.F."/>
            <person name="Lindquist E."/>
            <person name="Ling A."/>
            <person name="Lombard V."/>
            <person name="Lucas S."/>
            <person name="Lundell T."/>
            <person name="Martin R."/>
            <person name="McLaughlin D.J."/>
            <person name="Morgenstern I."/>
            <person name="Morin E."/>
            <person name="Murat C."/>
            <person name="Nagy L.G."/>
            <person name="Nolan M."/>
            <person name="Ohm R.A."/>
            <person name="Patyshakuliyeva A."/>
            <person name="Rokas A."/>
            <person name="Ruiz-Duenas F.J."/>
            <person name="Sabat G."/>
            <person name="Salamov A."/>
            <person name="Samejima M."/>
            <person name="Schmutz J."/>
            <person name="Slot J.C."/>
            <person name="St John F."/>
            <person name="Stenlid J."/>
            <person name="Sun H."/>
            <person name="Sun S."/>
            <person name="Syed K."/>
            <person name="Tsang A."/>
            <person name="Wiebenga A."/>
            <person name="Young D."/>
            <person name="Pisabarro A."/>
            <person name="Eastwood D.C."/>
            <person name="Martin F."/>
            <person name="Cullen D."/>
            <person name="Grigoriev I.V."/>
            <person name="Hibbett D.S."/>
        </authorList>
    </citation>
    <scope>NUCLEOTIDE SEQUENCE [LARGE SCALE GENOMIC DNA]</scope>
    <source>
        <strain evidence="2 3">DJM-731 SS1</strain>
    </source>
</reference>
<dbReference type="EMBL" id="JH795858">
    <property type="protein sequence ID" value="EJU04079.1"/>
    <property type="molecule type" value="Genomic_DNA"/>
</dbReference>
<feature type="region of interest" description="Disordered" evidence="1">
    <location>
        <begin position="33"/>
        <end position="72"/>
    </location>
</feature>
<dbReference type="Proteomes" id="UP000030653">
    <property type="component" value="Unassembled WGS sequence"/>
</dbReference>
<proteinExistence type="predicted"/>
<protein>
    <submittedName>
        <fullName evidence="2">Uncharacterized protein</fullName>
    </submittedName>
</protein>
<feature type="compositionally biased region" description="Low complexity" evidence="1">
    <location>
        <begin position="48"/>
        <end position="71"/>
    </location>
</feature>
<evidence type="ECO:0000256" key="1">
    <source>
        <dbReference type="SAM" id="MobiDB-lite"/>
    </source>
</evidence>
<gene>
    <name evidence="2" type="ORF">DACRYDRAFT_105145</name>
</gene>
<evidence type="ECO:0000313" key="3">
    <source>
        <dbReference type="Proteomes" id="UP000030653"/>
    </source>
</evidence>
<name>M5G5T5_DACPD</name>
<dbReference type="RefSeq" id="XP_040630973.1">
    <property type="nucleotide sequence ID" value="XM_040768045.1"/>
</dbReference>
<dbReference type="GeneID" id="63683107"/>
<keyword evidence="3" id="KW-1185">Reference proteome</keyword>
<organism evidence="2 3">
    <name type="scientific">Dacryopinax primogenitus (strain DJM 731)</name>
    <name type="common">Brown rot fungus</name>
    <dbReference type="NCBI Taxonomy" id="1858805"/>
    <lineage>
        <taxon>Eukaryota</taxon>
        <taxon>Fungi</taxon>
        <taxon>Dikarya</taxon>
        <taxon>Basidiomycota</taxon>
        <taxon>Agaricomycotina</taxon>
        <taxon>Dacrymycetes</taxon>
        <taxon>Dacrymycetales</taxon>
        <taxon>Dacrymycetaceae</taxon>
        <taxon>Dacryopinax</taxon>
    </lineage>
</organism>
<dbReference type="HOGENOM" id="CLU_1992555_0_0_1"/>
<dbReference type="AlphaFoldDB" id="M5G5T5"/>
<sequence>MLETEFNLAKARRLRRVFDEQAERFTGESFLLPYSSLDSPVPPRDLSTPESAASNSTASSDTTSTSTLLSLEAGTRTRDYVHSMAQRGVETYREANEIKTLNEEVIELWNWLVSGSGSPSDGRDA</sequence>